<dbReference type="GO" id="GO:0047761">
    <property type="term" value="F:butyrate kinase activity"/>
    <property type="evidence" value="ECO:0007669"/>
    <property type="project" value="UniProtKB-EC"/>
</dbReference>
<reference evidence="1" key="1">
    <citation type="submission" date="2020-01" db="EMBL/GenBank/DDBJ databases">
        <authorList>
            <person name="Richard D."/>
        </authorList>
    </citation>
    <scope>NUCLEOTIDE SEQUENCE</scope>
    <source>
        <strain evidence="1">JP541</strain>
    </source>
</reference>
<feature type="non-terminal residue" evidence="1">
    <location>
        <position position="1"/>
    </location>
</feature>
<sequence>MYTVAKQVGAMYVALHCHADALIVTGGIAYNKCCIDALHEWVGSLSEIVVIPGEDEMTALAMNAIGALTGKIPLQTYQPEVLEKKLRDLLDGVGTDQIS</sequence>
<evidence type="ECO:0000313" key="2">
    <source>
        <dbReference type="Proteomes" id="UP000653002"/>
    </source>
</evidence>
<accession>A0A8I0H446</accession>
<dbReference type="InterPro" id="IPR043129">
    <property type="entry name" value="ATPase_NBD"/>
</dbReference>
<dbReference type="EC" id="2.7.2.7" evidence="1"/>
<dbReference type="SUPFAM" id="SSF53067">
    <property type="entry name" value="Actin-like ATPase domain"/>
    <property type="match status" value="1"/>
</dbReference>
<evidence type="ECO:0000313" key="1">
    <source>
        <dbReference type="EMBL" id="MBD4338871.1"/>
    </source>
</evidence>
<dbReference type="Gene3D" id="3.30.420.40">
    <property type="match status" value="2"/>
</dbReference>
<keyword evidence="1" id="KW-0808">Transferase</keyword>
<keyword evidence="1" id="KW-0418">Kinase</keyword>
<proteinExistence type="predicted"/>
<organism evidence="1 2">
    <name type="scientific">Xanthomonas citri pv. citri</name>
    <dbReference type="NCBI Taxonomy" id="611301"/>
    <lineage>
        <taxon>Bacteria</taxon>
        <taxon>Pseudomonadati</taxon>
        <taxon>Pseudomonadota</taxon>
        <taxon>Gammaproteobacteria</taxon>
        <taxon>Lysobacterales</taxon>
        <taxon>Lysobacteraceae</taxon>
        <taxon>Xanthomonas</taxon>
    </lineage>
</organism>
<name>A0A8I0H446_XANCI</name>
<dbReference type="Proteomes" id="UP000653002">
    <property type="component" value="Unassembled WGS sequence"/>
</dbReference>
<protein>
    <submittedName>
        <fullName evidence="1">Butyrate kinase</fullName>
        <ecNumber evidence="1">2.7.2.7</ecNumber>
    </submittedName>
</protein>
<comment type="caution">
    <text evidence="1">The sequence shown here is derived from an EMBL/GenBank/DDBJ whole genome shotgun (WGS) entry which is preliminary data.</text>
</comment>
<dbReference type="AlphaFoldDB" id="A0A8I0H446"/>
<gene>
    <name evidence="1" type="ORF">GUH15_23020</name>
</gene>
<dbReference type="EMBL" id="JAABFR010001775">
    <property type="protein sequence ID" value="MBD4338871.1"/>
    <property type="molecule type" value="Genomic_DNA"/>
</dbReference>